<feature type="transmembrane region" description="Helical" evidence="1">
    <location>
        <begin position="70"/>
        <end position="90"/>
    </location>
</feature>
<accession>A0A2P5DVR2</accession>
<keyword evidence="1" id="KW-0812">Transmembrane</keyword>
<reference evidence="3" key="1">
    <citation type="submission" date="2016-06" db="EMBL/GenBank/DDBJ databases">
        <title>Parallel loss of symbiosis genes in relatives of nitrogen-fixing non-legume Parasponia.</title>
        <authorList>
            <person name="Van Velzen R."/>
            <person name="Holmer R."/>
            <person name="Bu F."/>
            <person name="Rutten L."/>
            <person name="Van Zeijl A."/>
            <person name="Liu W."/>
            <person name="Santuari L."/>
            <person name="Cao Q."/>
            <person name="Sharma T."/>
            <person name="Shen D."/>
            <person name="Roswanjaya Y."/>
            <person name="Wardhani T."/>
            <person name="Kalhor M.S."/>
            <person name="Jansen J."/>
            <person name="Van den Hoogen J."/>
            <person name="Gungor B."/>
            <person name="Hartog M."/>
            <person name="Hontelez J."/>
            <person name="Verver J."/>
            <person name="Yang W.-C."/>
            <person name="Schijlen E."/>
            <person name="Repin R."/>
            <person name="Schilthuizen M."/>
            <person name="Schranz E."/>
            <person name="Heidstra R."/>
            <person name="Miyata K."/>
            <person name="Fedorova E."/>
            <person name="Kohlen W."/>
            <person name="Bisseling T."/>
            <person name="Smit S."/>
            <person name="Geurts R."/>
        </authorList>
    </citation>
    <scope>NUCLEOTIDE SEQUENCE [LARGE SCALE GENOMIC DNA]</scope>
    <source>
        <strain evidence="3">cv. RG33-2</strain>
    </source>
</reference>
<dbReference type="Proteomes" id="UP000237000">
    <property type="component" value="Unassembled WGS sequence"/>
</dbReference>
<keyword evidence="1" id="KW-0472">Membrane</keyword>
<gene>
    <name evidence="2" type="ORF">TorRG33x02_240310</name>
</gene>
<evidence type="ECO:0000313" key="2">
    <source>
        <dbReference type="EMBL" id="PON77382.1"/>
    </source>
</evidence>
<sequence>PNRKEKRTNSVSTITHEGFVLSNISSHTIIFINSTSVLIFTLEAKIQENKVGAYTFLAADSSCSRALTRLIAAFSISSFSSGMTTGFMLRTLTFSSSSAMRFIMVMYSALEMGAGAGNWWFLIMVISL</sequence>
<comment type="caution">
    <text evidence="2">The sequence shown here is derived from an EMBL/GenBank/DDBJ whole genome shotgun (WGS) entry which is preliminary data.</text>
</comment>
<feature type="transmembrane region" description="Helical" evidence="1">
    <location>
        <begin position="102"/>
        <end position="126"/>
    </location>
</feature>
<protein>
    <submittedName>
        <fullName evidence="2">Uncharacterized protein</fullName>
    </submittedName>
</protein>
<evidence type="ECO:0000256" key="1">
    <source>
        <dbReference type="SAM" id="Phobius"/>
    </source>
</evidence>
<proteinExistence type="predicted"/>
<keyword evidence="3" id="KW-1185">Reference proteome</keyword>
<dbReference type="EMBL" id="JXTC01000246">
    <property type="protein sequence ID" value="PON77382.1"/>
    <property type="molecule type" value="Genomic_DNA"/>
</dbReference>
<dbReference type="AlphaFoldDB" id="A0A2P5DVR2"/>
<dbReference type="InParanoid" id="A0A2P5DVR2"/>
<keyword evidence="1" id="KW-1133">Transmembrane helix</keyword>
<evidence type="ECO:0000313" key="3">
    <source>
        <dbReference type="Proteomes" id="UP000237000"/>
    </source>
</evidence>
<organism evidence="2 3">
    <name type="scientific">Trema orientale</name>
    <name type="common">Charcoal tree</name>
    <name type="synonym">Celtis orientalis</name>
    <dbReference type="NCBI Taxonomy" id="63057"/>
    <lineage>
        <taxon>Eukaryota</taxon>
        <taxon>Viridiplantae</taxon>
        <taxon>Streptophyta</taxon>
        <taxon>Embryophyta</taxon>
        <taxon>Tracheophyta</taxon>
        <taxon>Spermatophyta</taxon>
        <taxon>Magnoliopsida</taxon>
        <taxon>eudicotyledons</taxon>
        <taxon>Gunneridae</taxon>
        <taxon>Pentapetalae</taxon>
        <taxon>rosids</taxon>
        <taxon>fabids</taxon>
        <taxon>Rosales</taxon>
        <taxon>Cannabaceae</taxon>
        <taxon>Trema</taxon>
    </lineage>
</organism>
<dbReference type="OrthoDB" id="10365552at2759"/>
<name>A0A2P5DVR2_TREOI</name>
<feature type="non-terminal residue" evidence="2">
    <location>
        <position position="1"/>
    </location>
</feature>